<protein>
    <submittedName>
        <fullName evidence="2">Uncharacterized protein</fullName>
    </submittedName>
</protein>
<proteinExistence type="predicted"/>
<feature type="compositionally biased region" description="Basic and acidic residues" evidence="1">
    <location>
        <begin position="1"/>
        <end position="14"/>
    </location>
</feature>
<name>A0A382RAZ5_9ZZZZ</name>
<accession>A0A382RAZ5</accession>
<dbReference type="AlphaFoldDB" id="A0A382RAZ5"/>
<reference evidence="2" key="1">
    <citation type="submission" date="2018-05" db="EMBL/GenBank/DDBJ databases">
        <authorList>
            <person name="Lanie J.A."/>
            <person name="Ng W.-L."/>
            <person name="Kazmierczak K.M."/>
            <person name="Andrzejewski T.M."/>
            <person name="Davidsen T.M."/>
            <person name="Wayne K.J."/>
            <person name="Tettelin H."/>
            <person name="Glass J.I."/>
            <person name="Rusch D."/>
            <person name="Podicherti R."/>
            <person name="Tsui H.-C.T."/>
            <person name="Winkler M.E."/>
        </authorList>
    </citation>
    <scope>NUCLEOTIDE SEQUENCE</scope>
</reference>
<evidence type="ECO:0000313" key="2">
    <source>
        <dbReference type="EMBL" id="SVC94510.1"/>
    </source>
</evidence>
<dbReference type="EMBL" id="UINC01120184">
    <property type="protein sequence ID" value="SVC94510.1"/>
    <property type="molecule type" value="Genomic_DNA"/>
</dbReference>
<organism evidence="2">
    <name type="scientific">marine metagenome</name>
    <dbReference type="NCBI Taxonomy" id="408172"/>
    <lineage>
        <taxon>unclassified sequences</taxon>
        <taxon>metagenomes</taxon>
        <taxon>ecological metagenomes</taxon>
    </lineage>
</organism>
<evidence type="ECO:0000256" key="1">
    <source>
        <dbReference type="SAM" id="MobiDB-lite"/>
    </source>
</evidence>
<sequence length="39" mass="4455">MAKESFKSREERAKSSTSSHTFEKATGFYQKIPELAFKA</sequence>
<gene>
    <name evidence="2" type="ORF">METZ01_LOCUS347364</name>
</gene>
<feature type="region of interest" description="Disordered" evidence="1">
    <location>
        <begin position="1"/>
        <end position="21"/>
    </location>
</feature>